<reference evidence="3 4" key="1">
    <citation type="submission" date="2024-02" db="EMBL/GenBank/DDBJ databases">
        <title>Chromosome-scale genome assembly of the rough periwinkle Littorina saxatilis.</title>
        <authorList>
            <person name="De Jode A."/>
            <person name="Faria R."/>
            <person name="Formenti G."/>
            <person name="Sims Y."/>
            <person name="Smith T.P."/>
            <person name="Tracey A."/>
            <person name="Wood J.M.D."/>
            <person name="Zagrodzka Z.B."/>
            <person name="Johannesson K."/>
            <person name="Butlin R.K."/>
            <person name="Leder E.H."/>
        </authorList>
    </citation>
    <scope>NUCLEOTIDE SEQUENCE [LARGE SCALE GENOMIC DNA]</scope>
    <source>
        <strain evidence="3">Snail1</strain>
        <tissue evidence="3">Muscle</tissue>
    </source>
</reference>
<feature type="region of interest" description="Disordered" evidence="1">
    <location>
        <begin position="151"/>
        <end position="336"/>
    </location>
</feature>
<evidence type="ECO:0000256" key="2">
    <source>
        <dbReference type="SAM" id="SignalP"/>
    </source>
</evidence>
<feature type="compositionally biased region" description="Basic and acidic residues" evidence="1">
    <location>
        <begin position="291"/>
        <end position="300"/>
    </location>
</feature>
<feature type="chain" id="PRO_5043016502" evidence="2">
    <location>
        <begin position="23"/>
        <end position="336"/>
    </location>
</feature>
<protein>
    <submittedName>
        <fullName evidence="3">Uncharacterized protein</fullName>
    </submittedName>
</protein>
<evidence type="ECO:0000313" key="3">
    <source>
        <dbReference type="EMBL" id="KAK7089026.1"/>
    </source>
</evidence>
<dbReference type="EMBL" id="JBAMIC010003261">
    <property type="protein sequence ID" value="KAK7089026.1"/>
    <property type="molecule type" value="Genomic_DNA"/>
</dbReference>
<keyword evidence="4" id="KW-1185">Reference proteome</keyword>
<dbReference type="AlphaFoldDB" id="A0AAN9FY67"/>
<feature type="compositionally biased region" description="Basic and acidic residues" evidence="1">
    <location>
        <begin position="271"/>
        <end position="284"/>
    </location>
</feature>
<gene>
    <name evidence="3" type="ORF">V1264_025082</name>
</gene>
<feature type="compositionally biased region" description="Gly residues" evidence="1">
    <location>
        <begin position="309"/>
        <end position="327"/>
    </location>
</feature>
<feature type="compositionally biased region" description="Acidic residues" evidence="1">
    <location>
        <begin position="207"/>
        <end position="227"/>
    </location>
</feature>
<dbReference type="Proteomes" id="UP001374579">
    <property type="component" value="Unassembled WGS sequence"/>
</dbReference>
<feature type="compositionally biased region" description="Basic and acidic residues" evidence="1">
    <location>
        <begin position="176"/>
        <end position="193"/>
    </location>
</feature>
<feature type="compositionally biased region" description="Basic residues" evidence="1">
    <location>
        <begin position="234"/>
        <end position="260"/>
    </location>
</feature>
<feature type="signal peptide" evidence="2">
    <location>
        <begin position="1"/>
        <end position="22"/>
    </location>
</feature>
<evidence type="ECO:0000256" key="1">
    <source>
        <dbReference type="SAM" id="MobiDB-lite"/>
    </source>
</evidence>
<name>A0AAN9FY67_9CAEN</name>
<sequence>MLISRLILASIMCSFFVEQREARRIQHRLHDNRNAEEEFIHMIAFSGGRRLRRDSDSDSDSGVEKMTVSEPSPSQKKVELEALQTIRQLEQLEDAMDAVEKGDMELQGGHANTDTEIGKLTDILKQYSDKNQGDKLETKKHKIRRIITEIHEPAEPDEDDKNSGLKVALSVRKRGTRESSKGRGESEPPLDRRSARRKRKGVKIVQEDDDDDDDDDEDEEEEMEIVEYTDSARPRKKKKSKVFLPMPKRRKRPRKKHHRQQTLQLPPDVLEAMHEVKKAKEKPRPTIQIIEVERKEDIKESTPPPGGPLGPGGMPMGGPPGFGGPPGMGRPPMMMG</sequence>
<organism evidence="3 4">
    <name type="scientific">Littorina saxatilis</name>
    <dbReference type="NCBI Taxonomy" id="31220"/>
    <lineage>
        <taxon>Eukaryota</taxon>
        <taxon>Metazoa</taxon>
        <taxon>Spiralia</taxon>
        <taxon>Lophotrochozoa</taxon>
        <taxon>Mollusca</taxon>
        <taxon>Gastropoda</taxon>
        <taxon>Caenogastropoda</taxon>
        <taxon>Littorinimorpha</taxon>
        <taxon>Littorinoidea</taxon>
        <taxon>Littorinidae</taxon>
        <taxon>Littorina</taxon>
    </lineage>
</organism>
<proteinExistence type="predicted"/>
<comment type="caution">
    <text evidence="3">The sequence shown here is derived from an EMBL/GenBank/DDBJ whole genome shotgun (WGS) entry which is preliminary data.</text>
</comment>
<keyword evidence="2" id="KW-0732">Signal</keyword>
<accession>A0AAN9FY67</accession>
<evidence type="ECO:0000313" key="4">
    <source>
        <dbReference type="Proteomes" id="UP001374579"/>
    </source>
</evidence>
<feature type="region of interest" description="Disordered" evidence="1">
    <location>
        <begin position="50"/>
        <end position="76"/>
    </location>
</feature>